<sequence length="724" mass="80788">MKSVIFLIFFVLSTFHIFAQGKDSIYLLNEYQVSNDTLTLSINAINANDIISGKFAITVSKFDLSYISSEFPVFTNDAQVEVDTTVRYSWVSPNSKPENLPDFSTLIKVKFKILSNATTFCFAYSQVASAQVEFVTSQLQTIPSRGISGCGNFNYVIAQGFVRRDDDNNCNAQSTFKGIPEMQVRFKNGPIEYFTQTRSDGSFYTFLPLATYNVSIYNNDNLWTSCNTINTLNYTSTKQVINVNETAKPNFDCPFLSVNISTPFIRLCSEQIFKINYSNFGSKDALNAYVDVTLDDSLQLKSANIPYQPITGNVFRFILGTIKALEAGQFTVITQSTCDISWLKRTLCASAHIYPDSICNAHTNFSKAELSITSKCDNGTIVFSVKNIGSGDLQQDLNFATVEDDVMPGFSGKINLKMNESKDFIYPANGHSLRIIFDTIPLNPFQVKASSAIEACGTLPSGGFTTGYLNNFALGDQAPYISTYCGEVKAAYDPNDKIAVLEGSGIAHIIEPNDRIPYLVRFQNTGNDTAFLVSIEDAIDPLLDLSTLQILGASHPFTWTLNADRKLTFRFQNIELPDSTTDQVNSHGYIHFSIKPIKNIPLQSVIPNKADIYFDINPPVSTNTYFHTIGRILYTAVIDHGREKSKVTVSPNPFINHFSIDLNQSINTPYYFELLDLQGRSIQKVKGIGSTLNIQLDRELNKETYLFKIYTDEHIISSGKLIKM</sequence>
<accession>A0A9D7S6W7</accession>
<dbReference type="Proteomes" id="UP000808349">
    <property type="component" value="Unassembled WGS sequence"/>
</dbReference>
<evidence type="ECO:0000313" key="3">
    <source>
        <dbReference type="Proteomes" id="UP000808349"/>
    </source>
</evidence>
<name>A0A9D7S6W7_9BACT</name>
<feature type="domain" description="DUF7619" evidence="1">
    <location>
        <begin position="493"/>
        <end position="627"/>
    </location>
</feature>
<dbReference type="Pfam" id="PF24595">
    <property type="entry name" value="DUF7619"/>
    <property type="match status" value="1"/>
</dbReference>
<comment type="caution">
    <text evidence="2">The sequence shown here is derived from an EMBL/GenBank/DDBJ whole genome shotgun (WGS) entry which is preliminary data.</text>
</comment>
<reference evidence="2 3" key="1">
    <citation type="submission" date="2020-10" db="EMBL/GenBank/DDBJ databases">
        <title>Connecting structure to function with the recovery of over 1000 high-quality activated sludge metagenome-assembled genomes encoding full-length rRNA genes using long-read sequencing.</title>
        <authorList>
            <person name="Singleton C.M."/>
            <person name="Petriglieri F."/>
            <person name="Kristensen J.M."/>
            <person name="Kirkegaard R.H."/>
            <person name="Michaelsen T.Y."/>
            <person name="Andersen M.H."/>
            <person name="Karst S.M."/>
            <person name="Dueholm M.S."/>
            <person name="Nielsen P.H."/>
            <person name="Albertsen M."/>
        </authorList>
    </citation>
    <scope>NUCLEOTIDE SEQUENCE [LARGE SCALE GENOMIC DNA]</scope>
    <source>
        <strain evidence="2">Ribe_18-Q3-R11-54_BAT3C.373</strain>
    </source>
</reference>
<proteinExistence type="predicted"/>
<protein>
    <recommendedName>
        <fullName evidence="1">DUF7619 domain-containing protein</fullName>
    </recommendedName>
</protein>
<gene>
    <name evidence="2" type="ORF">IPO85_05655</name>
</gene>
<evidence type="ECO:0000313" key="2">
    <source>
        <dbReference type="EMBL" id="MBK9716987.1"/>
    </source>
</evidence>
<dbReference type="InterPro" id="IPR055353">
    <property type="entry name" value="DUF7619"/>
</dbReference>
<organism evidence="2 3">
    <name type="scientific">Candidatus Defluviibacterium haderslevense</name>
    <dbReference type="NCBI Taxonomy" id="2981993"/>
    <lineage>
        <taxon>Bacteria</taxon>
        <taxon>Pseudomonadati</taxon>
        <taxon>Bacteroidota</taxon>
        <taxon>Saprospiria</taxon>
        <taxon>Saprospirales</taxon>
        <taxon>Saprospiraceae</taxon>
        <taxon>Candidatus Defluviibacterium</taxon>
    </lineage>
</organism>
<evidence type="ECO:0000259" key="1">
    <source>
        <dbReference type="Pfam" id="PF24595"/>
    </source>
</evidence>
<dbReference type="EMBL" id="JADKFW010000004">
    <property type="protein sequence ID" value="MBK9716987.1"/>
    <property type="molecule type" value="Genomic_DNA"/>
</dbReference>
<dbReference type="AlphaFoldDB" id="A0A9D7S6W7"/>